<protein>
    <submittedName>
        <fullName evidence="2">Uncharacterized protein</fullName>
    </submittedName>
</protein>
<evidence type="ECO:0000256" key="1">
    <source>
        <dbReference type="SAM" id="SignalP"/>
    </source>
</evidence>
<feature type="signal peptide" evidence="1">
    <location>
        <begin position="1"/>
        <end position="22"/>
    </location>
</feature>
<dbReference type="InterPro" id="IPR036737">
    <property type="entry name" value="OmpA-like_sf"/>
</dbReference>
<organism evidence="2 3">
    <name type="scientific">Parabacteroides goldsteinii DSM 19448 = WAL 12034</name>
    <dbReference type="NCBI Taxonomy" id="927665"/>
    <lineage>
        <taxon>Bacteria</taxon>
        <taxon>Pseudomonadati</taxon>
        <taxon>Bacteroidota</taxon>
        <taxon>Bacteroidia</taxon>
        <taxon>Bacteroidales</taxon>
        <taxon>Tannerellaceae</taxon>
        <taxon>Parabacteroides</taxon>
    </lineage>
</organism>
<accession>A0A0F5JED3</accession>
<dbReference type="SUPFAM" id="SSF103088">
    <property type="entry name" value="OmpA-like"/>
    <property type="match status" value="1"/>
</dbReference>
<proteinExistence type="predicted"/>
<dbReference type="Proteomes" id="UP000033047">
    <property type="component" value="Unassembled WGS sequence"/>
</dbReference>
<feature type="chain" id="PRO_5002489177" evidence="1">
    <location>
        <begin position="23"/>
        <end position="478"/>
    </location>
</feature>
<evidence type="ECO:0000313" key="2">
    <source>
        <dbReference type="EMBL" id="KKB56201.1"/>
    </source>
</evidence>
<dbReference type="Gene3D" id="1.25.40.10">
    <property type="entry name" value="Tetratricopeptide repeat domain"/>
    <property type="match status" value="1"/>
</dbReference>
<dbReference type="SUPFAM" id="SSF48452">
    <property type="entry name" value="TPR-like"/>
    <property type="match status" value="1"/>
</dbReference>
<sequence length="478" mass="54804">MKKTIYILSVLLGMVTVTEAQTAIDLRKQDIVNGVSVENLKIERNGGYIAIDMLWDLSGLDVDDNRAVLLTPWLVNGNDSLDLQPIGVYGRRRYYFYVRNGESMLSGKNEKSYKASEKPDTLKYHHMVPYAEWMNGAVLSLRRDDYGCCNTLLAERNDTLGRHTEAFFPELVYIRPQGQIEKQDSLEGSAFIDFPVNQTVIYPDYRHNTAELGKIQSSIDSVQGDMDITITSVWLKGYASPESPYAHNKELAIGRTAALKKFIQQLYQFEDEVITTDYEPEDWVGLRHYVEQSDLEHRTEMIALIDGNLEPDAKELKIKQTYPAEYRFLLQNCYPALRHTDYRIVYTIRSYSDVEDIRRIIRERPQKLNLNEFYLVAQEYEPGTDEFTEVFETAVRMFPDDTIANLNAANAAMRRGDLTAAKRYLAKTDNSPEAVYARGALAIRQKDYNSARRYLNEAKSLGSEQAGITLEQLEKGKH</sequence>
<dbReference type="STRING" id="927665.HMPREF1535_02175"/>
<name>A0A0F5JED3_9BACT</name>
<gene>
    <name evidence="2" type="ORF">HMPREF1535_02175</name>
</gene>
<comment type="caution">
    <text evidence="2">The sequence shown here is derived from an EMBL/GenBank/DDBJ whole genome shotgun (WGS) entry which is preliminary data.</text>
</comment>
<dbReference type="AlphaFoldDB" id="A0A0F5JED3"/>
<keyword evidence="1" id="KW-0732">Signal</keyword>
<dbReference type="EMBL" id="AQHV01000011">
    <property type="protein sequence ID" value="KKB56201.1"/>
    <property type="molecule type" value="Genomic_DNA"/>
</dbReference>
<dbReference type="RefSeq" id="WP_187386424.1">
    <property type="nucleotide sequence ID" value="NZ_KQ033912.1"/>
</dbReference>
<reference evidence="2 3" key="1">
    <citation type="submission" date="2013-04" db="EMBL/GenBank/DDBJ databases">
        <title>The Genome Sequence of Parabacteroides goldsteinii DSM 19448.</title>
        <authorList>
            <consortium name="The Broad Institute Genomics Platform"/>
            <person name="Earl A."/>
            <person name="Ward D."/>
            <person name="Feldgarden M."/>
            <person name="Gevers D."/>
            <person name="Martens E."/>
            <person name="Sakamoto M."/>
            <person name="Benno Y."/>
            <person name="Song Y."/>
            <person name="Liu C."/>
            <person name="Lee J."/>
            <person name="Bolanos M."/>
            <person name="Vaisanen M.L."/>
            <person name="Finegold S.M."/>
            <person name="Walker B."/>
            <person name="Young S."/>
            <person name="Zeng Q."/>
            <person name="Gargeya S."/>
            <person name="Fitzgerald M."/>
            <person name="Haas B."/>
            <person name="Abouelleil A."/>
            <person name="Allen A.W."/>
            <person name="Alvarado L."/>
            <person name="Arachchi H.M."/>
            <person name="Berlin A.M."/>
            <person name="Chapman S.B."/>
            <person name="Gainer-Dewar J."/>
            <person name="Goldberg J."/>
            <person name="Griggs A."/>
            <person name="Gujja S."/>
            <person name="Hansen M."/>
            <person name="Howarth C."/>
            <person name="Imamovic A."/>
            <person name="Ireland A."/>
            <person name="Larimer J."/>
            <person name="McCowan C."/>
            <person name="Murphy C."/>
            <person name="Pearson M."/>
            <person name="Poon T.W."/>
            <person name="Priest M."/>
            <person name="Roberts A."/>
            <person name="Saif S."/>
            <person name="Shea T."/>
            <person name="Sisk P."/>
            <person name="Sykes S."/>
            <person name="Wortman J."/>
            <person name="Nusbaum C."/>
            <person name="Birren B."/>
        </authorList>
    </citation>
    <scope>NUCLEOTIDE SEQUENCE [LARGE SCALE GENOMIC DNA]</scope>
    <source>
        <strain evidence="2 3">DSM 19448</strain>
    </source>
</reference>
<dbReference type="HOGENOM" id="CLU_026852_0_0_10"/>
<dbReference type="PATRIC" id="fig|927665.4.peg.2234"/>
<dbReference type="InterPro" id="IPR011990">
    <property type="entry name" value="TPR-like_helical_dom_sf"/>
</dbReference>
<evidence type="ECO:0000313" key="3">
    <source>
        <dbReference type="Proteomes" id="UP000033047"/>
    </source>
</evidence>